<evidence type="ECO:0000313" key="3">
    <source>
        <dbReference type="Proteomes" id="UP001159641"/>
    </source>
</evidence>
<dbReference type="GO" id="GO:0006891">
    <property type="term" value="P:intra-Golgi vesicle-mediated transport"/>
    <property type="evidence" value="ECO:0007669"/>
    <property type="project" value="InterPro"/>
</dbReference>
<dbReference type="GO" id="GO:0017119">
    <property type="term" value="C:Golgi transport complex"/>
    <property type="evidence" value="ECO:0007669"/>
    <property type="project" value="InterPro"/>
</dbReference>
<gene>
    <name evidence="2" type="ORF">J1605_013323</name>
</gene>
<protein>
    <submittedName>
        <fullName evidence="2">Uncharacterized protein</fullName>
    </submittedName>
</protein>
<dbReference type="PANTHER" id="PTHR13228:SF3">
    <property type="entry name" value="CONSERVED OLIGOMERIC GOLGI COMPLEX SUBUNIT 5"/>
    <property type="match status" value="1"/>
</dbReference>
<feature type="region of interest" description="Disordered" evidence="1">
    <location>
        <begin position="337"/>
        <end position="359"/>
    </location>
</feature>
<reference evidence="2 3" key="1">
    <citation type="submission" date="2022-11" db="EMBL/GenBank/DDBJ databases">
        <title>Whole genome sequence of Eschrichtius robustus ER-17-0199.</title>
        <authorList>
            <person name="Bruniche-Olsen A."/>
            <person name="Black A.N."/>
            <person name="Fields C.J."/>
            <person name="Walden K."/>
            <person name="Dewoody J.A."/>
        </authorList>
    </citation>
    <scope>NUCLEOTIDE SEQUENCE [LARGE SCALE GENOMIC DNA]</scope>
    <source>
        <strain evidence="2">ER-17-0199</strain>
        <tissue evidence="2">Blubber</tissue>
    </source>
</reference>
<sequence length="428" mass="47152">MTWSGVLLASSARDPVKHPALYKPAPHNTELSGPKICGERGPLLIAVRGPLTIAAPIAAEHRLQTRRLSNCGSRAQPLHGTWDPPRPGLEPEVHVLTGNAVQPLLTSVGDAIEAIIITMHQEDFSGSLPGSGKPDVPCSLYMKELQGFIARVMSDYFRHFECLDFVFDNTEAIAQRAIELFIRNASLIRPLGEGGKMRLAADFAQMELAVGPFCRRVSDLGKSYRMLRSFRPLLFQTSEHVASSPALGDIIPFSIIIQFLFTRAPPELRSPFQRAEWSHARFSQWLDDHPSEKDRLLLIRASHPPPRPLPPRKEAVGVVEETSARQIRERRRVLKCGDRRPGERPALPVDKEEGGPRPCSSSVLAACPLSSEYLSEERGGTRGEAVSVSAAGALEAYVQSVKSREGKEFAPVYPIMVQLLQKAMSALQ</sequence>
<organism evidence="2 3">
    <name type="scientific">Eschrichtius robustus</name>
    <name type="common">California gray whale</name>
    <name type="synonym">Eschrichtius gibbosus</name>
    <dbReference type="NCBI Taxonomy" id="9764"/>
    <lineage>
        <taxon>Eukaryota</taxon>
        <taxon>Metazoa</taxon>
        <taxon>Chordata</taxon>
        <taxon>Craniata</taxon>
        <taxon>Vertebrata</taxon>
        <taxon>Euteleostomi</taxon>
        <taxon>Mammalia</taxon>
        <taxon>Eutheria</taxon>
        <taxon>Laurasiatheria</taxon>
        <taxon>Artiodactyla</taxon>
        <taxon>Whippomorpha</taxon>
        <taxon>Cetacea</taxon>
        <taxon>Mysticeti</taxon>
        <taxon>Eschrichtiidae</taxon>
        <taxon>Eschrichtius</taxon>
    </lineage>
</organism>
<dbReference type="AlphaFoldDB" id="A0AB34GF20"/>
<dbReference type="Proteomes" id="UP001159641">
    <property type="component" value="Unassembled WGS sequence"/>
</dbReference>
<comment type="caution">
    <text evidence="2">The sequence shown here is derived from an EMBL/GenBank/DDBJ whole genome shotgun (WGS) entry which is preliminary data.</text>
</comment>
<proteinExistence type="predicted"/>
<feature type="compositionally biased region" description="Basic and acidic residues" evidence="1">
    <location>
        <begin position="337"/>
        <end position="355"/>
    </location>
</feature>
<dbReference type="EMBL" id="JAIQCJ010002240">
    <property type="protein sequence ID" value="KAJ8778646.1"/>
    <property type="molecule type" value="Genomic_DNA"/>
</dbReference>
<evidence type="ECO:0000313" key="2">
    <source>
        <dbReference type="EMBL" id="KAJ8778646.1"/>
    </source>
</evidence>
<name>A0AB34GF20_ESCRO</name>
<dbReference type="PANTHER" id="PTHR13228">
    <property type="entry name" value="CONSERVED OLIGOMERIC GOLGI COMPLEX COMPONENT 5"/>
    <property type="match status" value="1"/>
</dbReference>
<evidence type="ECO:0000256" key="1">
    <source>
        <dbReference type="SAM" id="MobiDB-lite"/>
    </source>
</evidence>
<dbReference type="InterPro" id="IPR019465">
    <property type="entry name" value="Cog5"/>
</dbReference>
<keyword evidence="3" id="KW-1185">Reference proteome</keyword>
<accession>A0AB34GF20</accession>